<feature type="region of interest" description="Disordered" evidence="1">
    <location>
        <begin position="298"/>
        <end position="320"/>
    </location>
</feature>
<dbReference type="EMBL" id="JBIRYL010000003">
    <property type="protein sequence ID" value="MFI2231445.1"/>
    <property type="molecule type" value="Genomic_DNA"/>
</dbReference>
<dbReference type="RefSeq" id="WP_397062621.1">
    <property type="nucleotide sequence ID" value="NZ_JBIRYL010000003.1"/>
</dbReference>
<evidence type="ECO:0000313" key="3">
    <source>
        <dbReference type="Proteomes" id="UP001611494"/>
    </source>
</evidence>
<protein>
    <submittedName>
        <fullName evidence="2">Uncharacterized protein</fullName>
    </submittedName>
</protein>
<evidence type="ECO:0000256" key="1">
    <source>
        <dbReference type="SAM" id="MobiDB-lite"/>
    </source>
</evidence>
<gene>
    <name evidence="2" type="ORF">ACH49Z_16500</name>
</gene>
<dbReference type="Proteomes" id="UP001611494">
    <property type="component" value="Unassembled WGS sequence"/>
</dbReference>
<feature type="region of interest" description="Disordered" evidence="1">
    <location>
        <begin position="47"/>
        <end position="74"/>
    </location>
</feature>
<proteinExistence type="predicted"/>
<evidence type="ECO:0000313" key="2">
    <source>
        <dbReference type="EMBL" id="MFI2231445.1"/>
    </source>
</evidence>
<name>A0ABW7W0K9_9NOCA</name>
<sequence>MWARKLLSEGAQRIGRSFGKLTRGYESFSDDTTGKLRSGLEKIETKDVQGGDQAARSIGDTTGFDGGPTKPGTPTLVRRVCPLPPDEQTLARAGQDLDRKLRRRFGDRGPTEFELEDLRDEPWSRLEQYAHIHRNMEQLASSLGRSLDDLRTQMRNELRTALEGQPVVIRVPTERDLISILREGRYKPVWNDRWREHDESQWFGREFAAGRSPIYGSVAVGGVRPAGPLLNGSGPDFLTREYGPYQLYLTPDVRERTAFVVGDWACTSHTRFRPRSPTLSNGPITPDPSRPTLCSAVSAATTTVSRSDRGNMSKRSSSAR</sequence>
<organism evidence="2 3">
    <name type="scientific">Nocardia testacea</name>
    <dbReference type="NCBI Taxonomy" id="248551"/>
    <lineage>
        <taxon>Bacteria</taxon>
        <taxon>Bacillati</taxon>
        <taxon>Actinomycetota</taxon>
        <taxon>Actinomycetes</taxon>
        <taxon>Mycobacteriales</taxon>
        <taxon>Nocardiaceae</taxon>
        <taxon>Nocardia</taxon>
    </lineage>
</organism>
<accession>A0ABW7W0K9</accession>
<comment type="caution">
    <text evidence="2">The sequence shown here is derived from an EMBL/GenBank/DDBJ whole genome shotgun (WGS) entry which is preliminary data.</text>
</comment>
<keyword evidence="3" id="KW-1185">Reference proteome</keyword>
<reference evidence="2 3" key="1">
    <citation type="submission" date="2024-10" db="EMBL/GenBank/DDBJ databases">
        <title>The Natural Products Discovery Center: Release of the First 8490 Sequenced Strains for Exploring Actinobacteria Biosynthetic Diversity.</title>
        <authorList>
            <person name="Kalkreuter E."/>
            <person name="Kautsar S.A."/>
            <person name="Yang D."/>
            <person name="Bader C.D."/>
            <person name="Teijaro C.N."/>
            <person name="Fluegel L."/>
            <person name="Davis C.M."/>
            <person name="Simpson J.R."/>
            <person name="Lauterbach L."/>
            <person name="Steele A.D."/>
            <person name="Gui C."/>
            <person name="Meng S."/>
            <person name="Li G."/>
            <person name="Viehrig K."/>
            <person name="Ye F."/>
            <person name="Su P."/>
            <person name="Kiefer A.F."/>
            <person name="Nichols A."/>
            <person name="Cepeda A.J."/>
            <person name="Yan W."/>
            <person name="Fan B."/>
            <person name="Jiang Y."/>
            <person name="Adhikari A."/>
            <person name="Zheng C.-J."/>
            <person name="Schuster L."/>
            <person name="Cowan T.M."/>
            <person name="Smanski M.J."/>
            <person name="Chevrette M.G."/>
            <person name="De Carvalho L.P.S."/>
            <person name="Shen B."/>
        </authorList>
    </citation>
    <scope>NUCLEOTIDE SEQUENCE [LARGE SCALE GENOMIC DNA]</scope>
    <source>
        <strain evidence="2 3">NPDC019377</strain>
    </source>
</reference>